<sequence length="65" mass="7512">MIFLVITKDVGKAIFQNALTCFIQETENKIRSGSTDELQMKWIEIKNHITLDDEASRNMAPVNWN</sequence>
<evidence type="ECO:0000313" key="2">
    <source>
        <dbReference type="Proteomes" id="UP001596044"/>
    </source>
</evidence>
<comment type="caution">
    <text evidence="1">The sequence shown here is derived from an EMBL/GenBank/DDBJ whole genome shotgun (WGS) entry which is preliminary data.</text>
</comment>
<keyword evidence="2" id="KW-1185">Reference proteome</keyword>
<reference evidence="2" key="1">
    <citation type="journal article" date="2019" name="Int. J. Syst. Evol. Microbiol.">
        <title>The Global Catalogue of Microorganisms (GCM) 10K type strain sequencing project: providing services to taxonomists for standard genome sequencing and annotation.</title>
        <authorList>
            <consortium name="The Broad Institute Genomics Platform"/>
            <consortium name="The Broad Institute Genome Sequencing Center for Infectious Disease"/>
            <person name="Wu L."/>
            <person name="Ma J."/>
        </authorList>
    </citation>
    <scope>NUCLEOTIDE SEQUENCE [LARGE SCALE GENOMIC DNA]</scope>
    <source>
        <strain evidence="2">KACC 11904</strain>
    </source>
</reference>
<proteinExistence type="predicted"/>
<dbReference type="Proteomes" id="UP001596044">
    <property type="component" value="Unassembled WGS sequence"/>
</dbReference>
<accession>A0ABW0KB38</accession>
<protein>
    <submittedName>
        <fullName evidence="1">Uncharacterized protein</fullName>
    </submittedName>
</protein>
<dbReference type="EMBL" id="JBHSMJ010000022">
    <property type="protein sequence ID" value="MFC5450022.1"/>
    <property type="molecule type" value="Genomic_DNA"/>
</dbReference>
<evidence type="ECO:0000313" key="1">
    <source>
        <dbReference type="EMBL" id="MFC5450022.1"/>
    </source>
</evidence>
<name>A0ABW0KB38_9BACL</name>
<organism evidence="1 2">
    <name type="scientific">Paenibacillus aestuarii</name>
    <dbReference type="NCBI Taxonomy" id="516965"/>
    <lineage>
        <taxon>Bacteria</taxon>
        <taxon>Bacillati</taxon>
        <taxon>Bacillota</taxon>
        <taxon>Bacilli</taxon>
        <taxon>Bacillales</taxon>
        <taxon>Paenibacillaceae</taxon>
        <taxon>Paenibacillus</taxon>
    </lineage>
</organism>
<gene>
    <name evidence="1" type="ORF">ACFPOG_17370</name>
</gene>
<dbReference type="RefSeq" id="WP_270885006.1">
    <property type="nucleotide sequence ID" value="NZ_JAQFVF010000080.1"/>
</dbReference>